<evidence type="ECO:0000256" key="6">
    <source>
        <dbReference type="ARBA" id="ARBA00022918"/>
    </source>
</evidence>
<dbReference type="SUPFAM" id="SSF56672">
    <property type="entry name" value="DNA/RNA polymerases"/>
    <property type="match status" value="1"/>
</dbReference>
<dbReference type="GO" id="GO:0003964">
    <property type="term" value="F:RNA-directed DNA polymerase activity"/>
    <property type="evidence" value="ECO:0007669"/>
    <property type="project" value="UniProtKB-KW"/>
</dbReference>
<dbReference type="InterPro" id="IPR000477">
    <property type="entry name" value="RT_dom"/>
</dbReference>
<evidence type="ECO:0000259" key="10">
    <source>
        <dbReference type="PROSITE" id="PS50878"/>
    </source>
</evidence>
<name>A0A829GB28_LACPA</name>
<dbReference type="CDD" id="cd03487">
    <property type="entry name" value="RT_Bac_retron_II"/>
    <property type="match status" value="1"/>
</dbReference>
<reference evidence="11 12" key="1">
    <citation type="journal article" date="2013" name="PLoS ONE">
        <title>Lactobacillus paracasei comparative genomics: towards species pan-genome definition and exploitation of diversity.</title>
        <authorList>
            <person name="Smokvina T."/>
            <person name="Wels M."/>
            <person name="Polka J."/>
            <person name="Chervaux C."/>
            <person name="Brisse S."/>
            <person name="Boekhorst J."/>
            <person name="van Hylckama Vlieg J.E."/>
            <person name="Siezen R.J."/>
        </authorList>
    </citation>
    <scope>NUCLEOTIDE SEQUENCE [LARGE SCALE GENOMIC DNA]</scope>
    <source>
        <strain evidence="11 12">Lpp123</strain>
    </source>
</reference>
<protein>
    <recommendedName>
        <fullName evidence="1">RNA-directed DNA polymerase</fullName>
        <ecNumber evidence="1">2.7.7.49</ecNumber>
    </recommendedName>
</protein>
<evidence type="ECO:0000256" key="9">
    <source>
        <dbReference type="ARBA" id="ARBA00048173"/>
    </source>
</evidence>
<dbReference type="AlphaFoldDB" id="A0A829GB28"/>
<proteinExistence type="inferred from homology"/>
<dbReference type="PROSITE" id="PS50878">
    <property type="entry name" value="RT_POL"/>
    <property type="match status" value="1"/>
</dbReference>
<dbReference type="GO" id="GO:0046872">
    <property type="term" value="F:metal ion binding"/>
    <property type="evidence" value="ECO:0007669"/>
    <property type="project" value="UniProtKB-KW"/>
</dbReference>
<evidence type="ECO:0000256" key="7">
    <source>
        <dbReference type="ARBA" id="ARBA00023118"/>
    </source>
</evidence>
<evidence type="ECO:0000256" key="3">
    <source>
        <dbReference type="ARBA" id="ARBA00022695"/>
    </source>
</evidence>
<evidence type="ECO:0000313" key="12">
    <source>
        <dbReference type="Proteomes" id="UP000014316"/>
    </source>
</evidence>
<accession>A0A829GB28</accession>
<dbReference type="PRINTS" id="PR00866">
    <property type="entry name" value="RNADNAPOLMS"/>
</dbReference>
<keyword evidence="2" id="KW-0808">Transferase</keyword>
<dbReference type="GO" id="GO:0051607">
    <property type="term" value="P:defense response to virus"/>
    <property type="evidence" value="ECO:0007669"/>
    <property type="project" value="UniProtKB-KW"/>
</dbReference>
<gene>
    <name evidence="11" type="ORF">Lpp123_18228</name>
</gene>
<evidence type="ECO:0000256" key="4">
    <source>
        <dbReference type="ARBA" id="ARBA00022723"/>
    </source>
</evidence>
<dbReference type="InterPro" id="IPR051083">
    <property type="entry name" value="GrpII_Intron_Splice-Mob/Def"/>
</dbReference>
<feature type="domain" description="Reverse transcriptase" evidence="10">
    <location>
        <begin position="1"/>
        <end position="186"/>
    </location>
</feature>
<dbReference type="InterPro" id="IPR000123">
    <property type="entry name" value="Reverse_transcriptase_msDNA"/>
</dbReference>
<comment type="catalytic activity">
    <reaction evidence="9">
        <text>DNA(n) + a 2'-deoxyribonucleoside 5'-triphosphate = DNA(n+1) + diphosphate</text>
        <dbReference type="Rhea" id="RHEA:22508"/>
        <dbReference type="Rhea" id="RHEA-COMP:17339"/>
        <dbReference type="Rhea" id="RHEA-COMP:17340"/>
        <dbReference type="ChEBI" id="CHEBI:33019"/>
        <dbReference type="ChEBI" id="CHEBI:61560"/>
        <dbReference type="ChEBI" id="CHEBI:173112"/>
        <dbReference type="EC" id="2.7.7.49"/>
    </reaction>
</comment>
<comment type="caution">
    <text evidence="11">The sequence shown here is derived from an EMBL/GenBank/DDBJ whole genome shotgun (WGS) entry which is preliminary data.</text>
</comment>
<sequence>MQIIIKSLIENQLKVKEFVFGKYDQAYQKNKGIFTNAQIHRNKKYLVHIDLEGFFPSIHFGRVSGFFQKSRLFKLEPPMAFFFANLCCYKGHLPQGAPTSPLIANLIGEKLDREVLLLSKKFRFTYSRYADDLTFSTNNVKSITNDFRSFMDALNYMIEKMGFNINWDKVGIEGPDVRYTVTGLSNNKRVSSTVDFYKLTRAMANSLYVDNEFFDAKRSYNAYTQKSLEKAIQVIEGRYAFINDIEDKNKKLYERHSGGEEYQSITPTDFREHHYISSRLNGVSKENLPAIYSGKKLSYSRFLFYKKFLAGDAMTVFTEGKTDPMYISAAMKALTPNLKITFTIPQVEGENQTQFANLFDLNRGGASLRRILDIYFGISTGGHASISHPLYFEKKIISIKPCVLLLDFEFNDGQQKSEKANSKKKNSSSPHPLVVVLNYIFQNRRISKKKASIIKDDLIKNGFYFVDENLYIATTTDRSGDKTNRAIEDYFPASFLNDPYGDGTKHFENAPMLKKDNGFKDSDSLRKYDFAKYVKTQTETVDLFKDFNILFDIFNNIRKDYNRRLLKKIADVSTNYTILAKNTMYRILDSDILRKEIADDSDLNQLFFDNYKKLFDVSSY</sequence>
<dbReference type="EMBL" id="ANJW01001095">
    <property type="protein sequence ID" value="EPC47609.1"/>
    <property type="molecule type" value="Genomic_DNA"/>
</dbReference>
<keyword evidence="6 11" id="KW-0695">RNA-directed DNA polymerase</keyword>
<keyword evidence="5" id="KW-0460">Magnesium</keyword>
<dbReference type="PANTHER" id="PTHR34047:SF7">
    <property type="entry name" value="RNA-DIRECTED DNA POLYMERASE"/>
    <property type="match status" value="1"/>
</dbReference>
<evidence type="ECO:0000313" key="11">
    <source>
        <dbReference type="EMBL" id="EPC47609.1"/>
    </source>
</evidence>
<dbReference type="Proteomes" id="UP000014316">
    <property type="component" value="Unassembled WGS sequence"/>
</dbReference>
<evidence type="ECO:0000256" key="2">
    <source>
        <dbReference type="ARBA" id="ARBA00022679"/>
    </source>
</evidence>
<evidence type="ECO:0000256" key="8">
    <source>
        <dbReference type="ARBA" id="ARBA00034120"/>
    </source>
</evidence>
<dbReference type="EC" id="2.7.7.49" evidence="1"/>
<keyword evidence="4" id="KW-0479">Metal-binding</keyword>
<dbReference type="Pfam" id="PF00078">
    <property type="entry name" value="RVT_1"/>
    <property type="match status" value="1"/>
</dbReference>
<keyword evidence="7" id="KW-0051">Antiviral defense</keyword>
<comment type="similarity">
    <text evidence="8">Belongs to the bacterial reverse transcriptase family.</text>
</comment>
<dbReference type="InterPro" id="IPR043502">
    <property type="entry name" value="DNA/RNA_pol_sf"/>
</dbReference>
<keyword evidence="3" id="KW-0548">Nucleotidyltransferase</keyword>
<dbReference type="PANTHER" id="PTHR34047">
    <property type="entry name" value="NUCLEAR INTRON MATURASE 1, MITOCHONDRIAL-RELATED"/>
    <property type="match status" value="1"/>
</dbReference>
<dbReference type="GO" id="GO:0003723">
    <property type="term" value="F:RNA binding"/>
    <property type="evidence" value="ECO:0007669"/>
    <property type="project" value="InterPro"/>
</dbReference>
<evidence type="ECO:0000256" key="1">
    <source>
        <dbReference type="ARBA" id="ARBA00012493"/>
    </source>
</evidence>
<organism evidence="11 12">
    <name type="scientific">Lacticaseibacillus paracasei subsp. paracasei Lpp123</name>
    <dbReference type="NCBI Taxonomy" id="1256201"/>
    <lineage>
        <taxon>Bacteria</taxon>
        <taxon>Bacillati</taxon>
        <taxon>Bacillota</taxon>
        <taxon>Bacilli</taxon>
        <taxon>Lactobacillales</taxon>
        <taxon>Lactobacillaceae</taxon>
        <taxon>Lacticaseibacillus</taxon>
    </lineage>
</organism>
<evidence type="ECO:0000256" key="5">
    <source>
        <dbReference type="ARBA" id="ARBA00022842"/>
    </source>
</evidence>